<evidence type="ECO:0000313" key="1">
    <source>
        <dbReference type="EMBL" id="OJG77683.1"/>
    </source>
</evidence>
<evidence type="ECO:0000313" key="2">
    <source>
        <dbReference type="Proteomes" id="UP000182152"/>
    </source>
</evidence>
<reference evidence="1 2" key="1">
    <citation type="submission" date="2014-12" db="EMBL/GenBank/DDBJ databases">
        <title>Draft genome sequences of 29 type strains of Enterococci.</title>
        <authorList>
            <person name="Zhong Z."/>
            <person name="Sun Z."/>
            <person name="Liu W."/>
            <person name="Zhang W."/>
            <person name="Zhang H."/>
        </authorList>
    </citation>
    <scope>NUCLEOTIDE SEQUENCE [LARGE SCALE GENOMIC DNA]</scope>
    <source>
        <strain evidence="1 2">DSM 15687</strain>
    </source>
</reference>
<dbReference type="STRING" id="150033.RV14_GL001519"/>
<dbReference type="AlphaFoldDB" id="A0A1L8W9I2"/>
<dbReference type="EMBL" id="JXLB01000032">
    <property type="protein sequence ID" value="OJG77683.1"/>
    <property type="molecule type" value="Genomic_DNA"/>
</dbReference>
<keyword evidence="2" id="KW-1185">Reference proteome</keyword>
<gene>
    <name evidence="1" type="ORF">RV14_GL001519</name>
</gene>
<dbReference type="RefSeq" id="WP_071856287.1">
    <property type="nucleotide sequence ID" value="NZ_JXLB01000032.1"/>
</dbReference>
<organism evidence="1 2">
    <name type="scientific">Enterococcus ratti</name>
    <dbReference type="NCBI Taxonomy" id="150033"/>
    <lineage>
        <taxon>Bacteria</taxon>
        <taxon>Bacillati</taxon>
        <taxon>Bacillota</taxon>
        <taxon>Bacilli</taxon>
        <taxon>Lactobacillales</taxon>
        <taxon>Enterococcaceae</taxon>
        <taxon>Enterococcus</taxon>
    </lineage>
</organism>
<name>A0A1L8W9I2_9ENTE</name>
<sequence length="251" mass="29303">MLLTYDELNLMTDYLNSNDKIIIQDYVSAEEFNYTNPVLIVIDPILSQFRKYDVIKKNNLNYFRDNFSDSINTLQQIVDIYEQEGYEGLVPIINYSAEIKIITIYQTCKAFINYRNTHGFKNDLEAMKDWAIHAEQGDSINSVKGIGIATFQYFQMLLGVDTVKPDVHIINFFEEQIGKKFNDRKVITAFTELANYMNVKLVNLDHAIWLYKSKYGKTVNTVSKLKLLINDLNQRELKEVQKYIDSKLETI</sequence>
<comment type="caution">
    <text evidence="1">The sequence shown here is derived from an EMBL/GenBank/DDBJ whole genome shotgun (WGS) entry which is preliminary data.</text>
</comment>
<protein>
    <recommendedName>
        <fullName evidence="3">HhH-GPD domain-containing protein</fullName>
    </recommendedName>
</protein>
<evidence type="ECO:0008006" key="3">
    <source>
        <dbReference type="Google" id="ProtNLM"/>
    </source>
</evidence>
<proteinExistence type="predicted"/>
<accession>A0A1L8W9I2</accession>
<dbReference type="Proteomes" id="UP000182152">
    <property type="component" value="Unassembled WGS sequence"/>
</dbReference>
<dbReference type="OrthoDB" id="495728at2"/>